<dbReference type="Pfam" id="PF24793">
    <property type="entry name" value="GINT1_N"/>
    <property type="match status" value="1"/>
</dbReference>
<evidence type="ECO:0000256" key="2">
    <source>
        <dbReference type="ARBA" id="ARBA00023277"/>
    </source>
</evidence>
<dbReference type="PANTHER" id="PTHR43772">
    <property type="entry name" value="ENDO-1,4-BETA-XYLANASE"/>
    <property type="match status" value="1"/>
</dbReference>
<keyword evidence="1" id="KW-0858">Xylan degradation</keyword>
<reference evidence="4" key="1">
    <citation type="journal article" date="2014" name="Int. J. Syst. Evol. Microbiol.">
        <title>Complete genome sequence of Corynebacterium casei LMG S-19264T (=DSM 44701T), isolated from a smear-ripened cheese.</title>
        <authorList>
            <consortium name="US DOE Joint Genome Institute (JGI-PGF)"/>
            <person name="Walter F."/>
            <person name="Albersmeier A."/>
            <person name="Kalinowski J."/>
            <person name="Ruckert C."/>
        </authorList>
    </citation>
    <scope>NUCLEOTIDE SEQUENCE</scope>
    <source>
        <strain evidence="4">KCTC 12711</strain>
    </source>
</reference>
<dbReference type="Proteomes" id="UP000614811">
    <property type="component" value="Unassembled WGS sequence"/>
</dbReference>
<organism evidence="4 5">
    <name type="scientific">Arenicella chitinivorans</name>
    <dbReference type="NCBI Taxonomy" id="1329800"/>
    <lineage>
        <taxon>Bacteria</taxon>
        <taxon>Pseudomonadati</taxon>
        <taxon>Pseudomonadota</taxon>
        <taxon>Gammaproteobacteria</taxon>
        <taxon>Arenicellales</taxon>
        <taxon>Arenicellaceae</taxon>
        <taxon>Arenicella</taxon>
    </lineage>
</organism>
<dbReference type="PANTHER" id="PTHR43772:SF2">
    <property type="entry name" value="PUTATIVE (AFU_ORTHOLOGUE AFUA_2G04480)-RELATED"/>
    <property type="match status" value="1"/>
</dbReference>
<evidence type="ECO:0000259" key="3">
    <source>
        <dbReference type="Pfam" id="PF24793"/>
    </source>
</evidence>
<dbReference type="Gene3D" id="2.115.10.20">
    <property type="entry name" value="Glycosyl hydrolase domain, family 43"/>
    <property type="match status" value="1"/>
</dbReference>
<accession>A0A918VJN0</accession>
<name>A0A918VJN0_9GAMM</name>
<evidence type="ECO:0000313" key="5">
    <source>
        <dbReference type="Proteomes" id="UP000614811"/>
    </source>
</evidence>
<comment type="caution">
    <text evidence="4">The sequence shown here is derived from an EMBL/GenBank/DDBJ whole genome shotgun (WGS) entry which is preliminary data.</text>
</comment>
<dbReference type="InterPro" id="IPR052176">
    <property type="entry name" value="Glycosyl_Hydrlase_43_Enz"/>
</dbReference>
<sequence length="292" mass="32873">MKQQQWTIGLVGGATPLSLEPAPNNPIITAEMVTDVAAEFVADPFLTRANGQWYLFFETQPSAVTSGSPPPPGVIGVAQSTDLTAWKYLGTVLAEPWHLSYPYVFELNDIHYMIPETLGANCVRLYESQAFPFNWQPVADLVAGQHADPSLFYVDQTWWLFTCPKPAEHNELALYFASDLVGPWKPHPMNPLLSDDAHNARPAGRVLTWQGRLFRFAQDCWPRYGTQVRMFEILEITTDNYREQEVPQSPILTPSGNGWNGRNMHHIDLHCVDANHWIACVDGYFADDNLDA</sequence>
<proteinExistence type="predicted"/>
<dbReference type="EMBL" id="BMXA01000002">
    <property type="protein sequence ID" value="GHA04407.1"/>
    <property type="molecule type" value="Genomic_DNA"/>
</dbReference>
<dbReference type="SUPFAM" id="SSF75005">
    <property type="entry name" value="Arabinanase/levansucrase/invertase"/>
    <property type="match status" value="1"/>
</dbReference>
<dbReference type="InterPro" id="IPR023296">
    <property type="entry name" value="Glyco_hydro_beta-prop_sf"/>
</dbReference>
<keyword evidence="2" id="KW-0119">Carbohydrate metabolism</keyword>
<dbReference type="RefSeq" id="WP_189399156.1">
    <property type="nucleotide sequence ID" value="NZ_BMXA01000002.1"/>
</dbReference>
<evidence type="ECO:0000256" key="1">
    <source>
        <dbReference type="ARBA" id="ARBA00022651"/>
    </source>
</evidence>
<dbReference type="AlphaFoldDB" id="A0A918VJN0"/>
<gene>
    <name evidence="4" type="ORF">GCM10008090_12210</name>
</gene>
<evidence type="ECO:0000313" key="4">
    <source>
        <dbReference type="EMBL" id="GHA04407.1"/>
    </source>
</evidence>
<keyword evidence="5" id="KW-1185">Reference proteome</keyword>
<dbReference type="GO" id="GO:0045493">
    <property type="term" value="P:xylan catabolic process"/>
    <property type="evidence" value="ECO:0007669"/>
    <property type="project" value="UniProtKB-KW"/>
</dbReference>
<reference evidence="4" key="2">
    <citation type="submission" date="2020-09" db="EMBL/GenBank/DDBJ databases">
        <authorList>
            <person name="Sun Q."/>
            <person name="Kim S."/>
        </authorList>
    </citation>
    <scope>NUCLEOTIDE SEQUENCE</scope>
    <source>
        <strain evidence="4">KCTC 12711</strain>
    </source>
</reference>
<dbReference type="InterPro" id="IPR056442">
    <property type="entry name" value="GINT1_N"/>
</dbReference>
<keyword evidence="1" id="KW-0624">Polysaccharide degradation</keyword>
<protein>
    <recommendedName>
        <fullName evidence="3">Glucosamine inositolphosphorylceramide transferase 1 N-terminal domain-containing protein</fullName>
    </recommendedName>
</protein>
<feature type="domain" description="Glucosamine inositolphosphorylceramide transferase 1 N-terminal" evidence="3">
    <location>
        <begin position="24"/>
        <end position="283"/>
    </location>
</feature>